<dbReference type="Pfam" id="PF00561">
    <property type="entry name" value="Abhydrolase_1"/>
    <property type="match status" value="1"/>
</dbReference>
<dbReference type="PANTHER" id="PTHR43689">
    <property type="entry name" value="HYDROLASE"/>
    <property type="match status" value="1"/>
</dbReference>
<accession>A0A2X3CEA9</accession>
<dbReference type="Proteomes" id="UP000251088">
    <property type="component" value="Unassembled WGS sequence"/>
</dbReference>
<reference evidence="2" key="2">
    <citation type="submission" date="2020-10" db="EMBL/GenBank/DDBJ databases">
        <title>Genome Sequence of ESBL Producing Zambian Clinical Strains.</title>
        <authorList>
            <person name="Shawa M."/>
            <person name="Furuta Y."/>
            <person name="Simbotwe M."/>
            <person name="Mulenga E."/>
            <person name="Mubanga M."/>
            <person name="Mulenga G."/>
            <person name="Kaile C."/>
            <person name="Zorigt T."/>
            <person name="Hang'ombe B."/>
            <person name="Higashi H."/>
        </authorList>
    </citation>
    <scope>NUCLEOTIDE SEQUENCE</scope>
    <source>
        <strain evidence="2">Zam_UTH_09</strain>
    </source>
</reference>
<keyword evidence="3" id="KW-0378">Hydrolase</keyword>
<organism evidence="3 4">
    <name type="scientific">Klebsiella pneumoniae</name>
    <dbReference type="NCBI Taxonomy" id="573"/>
    <lineage>
        <taxon>Bacteria</taxon>
        <taxon>Pseudomonadati</taxon>
        <taxon>Pseudomonadota</taxon>
        <taxon>Gammaproteobacteria</taxon>
        <taxon>Enterobacterales</taxon>
        <taxon>Enterobacteriaceae</taxon>
        <taxon>Klebsiella/Raoultella group</taxon>
        <taxon>Klebsiella</taxon>
        <taxon>Klebsiella pneumoniae complex</taxon>
    </lineage>
</organism>
<dbReference type="EMBL" id="BNFF01000001">
    <property type="protein sequence ID" value="GHK50931.1"/>
    <property type="molecule type" value="Genomic_DNA"/>
</dbReference>
<protein>
    <submittedName>
        <fullName evidence="3">2-hydroxy-6-ketonona-2,4-dienedioic acid hydrolase</fullName>
        <ecNumber evidence="3">3.7.1.14</ecNumber>
    </submittedName>
</protein>
<dbReference type="Gene3D" id="3.40.50.1820">
    <property type="entry name" value="alpha/beta hydrolase"/>
    <property type="match status" value="1"/>
</dbReference>
<dbReference type="GO" id="GO:0016787">
    <property type="term" value="F:hydrolase activity"/>
    <property type="evidence" value="ECO:0007669"/>
    <property type="project" value="UniProtKB-KW"/>
</dbReference>
<dbReference type="Proteomes" id="UP000655094">
    <property type="component" value="Unassembled WGS sequence"/>
</dbReference>
<sequence>MSLFTPMPTEGIKLLNALYREPTIENLKKMMSIFVFDTRDLTEALFEARLNNMLSRRDHLDNFVKSLEANPKQFPDFGPRLGEISAPTLIVWGRNDRFVPMDAGLRLLAGIAGSELHIYRDCGHWAQWEHADSFNQLVLNFLARA</sequence>
<name>A0A2X3CEA9_KLEPN</name>
<dbReference type="AlphaFoldDB" id="A0A2X3CEA9"/>
<proteinExistence type="predicted"/>
<dbReference type="PANTHER" id="PTHR43689:SF8">
    <property type="entry name" value="ALPHA_BETA-HYDROLASES SUPERFAMILY PROTEIN"/>
    <property type="match status" value="1"/>
</dbReference>
<evidence type="ECO:0000259" key="1">
    <source>
        <dbReference type="Pfam" id="PF00561"/>
    </source>
</evidence>
<dbReference type="SUPFAM" id="SSF53474">
    <property type="entry name" value="alpha/beta-Hydrolases"/>
    <property type="match status" value="1"/>
</dbReference>
<reference evidence="3 4" key="1">
    <citation type="submission" date="2018-06" db="EMBL/GenBank/DDBJ databases">
        <authorList>
            <consortium name="Pathogen Informatics"/>
            <person name="Doyle S."/>
        </authorList>
    </citation>
    <scope>NUCLEOTIDE SEQUENCE [LARGE SCALE GENOMIC DNA]</scope>
    <source>
        <strain evidence="3 4">NCTC9128</strain>
    </source>
</reference>
<dbReference type="InterPro" id="IPR000073">
    <property type="entry name" value="AB_hydrolase_1"/>
</dbReference>
<feature type="domain" description="AB hydrolase-1" evidence="1">
    <location>
        <begin position="77"/>
        <end position="131"/>
    </location>
</feature>
<evidence type="ECO:0000313" key="4">
    <source>
        <dbReference type="Proteomes" id="UP000251088"/>
    </source>
</evidence>
<dbReference type="EC" id="3.7.1.14" evidence="3"/>
<evidence type="ECO:0000313" key="3">
    <source>
        <dbReference type="EMBL" id="SQC12247.1"/>
    </source>
</evidence>
<evidence type="ECO:0000313" key="2">
    <source>
        <dbReference type="EMBL" id="GHK50931.1"/>
    </source>
</evidence>
<dbReference type="EMBL" id="UAWN01000006">
    <property type="protein sequence ID" value="SQC12247.1"/>
    <property type="molecule type" value="Genomic_DNA"/>
</dbReference>
<gene>
    <name evidence="3" type="primary">mhpC_1</name>
    <name evidence="2" type="ORF">KPZU09_06670</name>
    <name evidence="3" type="ORF">NCTC9128_01672</name>
</gene>
<dbReference type="InterPro" id="IPR029058">
    <property type="entry name" value="AB_hydrolase_fold"/>
</dbReference>